<dbReference type="AlphaFoldDB" id="A0A1V1P277"/>
<proteinExistence type="predicted"/>
<dbReference type="EMBL" id="ATBP01000800">
    <property type="protein sequence ID" value="ETR68901.1"/>
    <property type="molecule type" value="Genomic_DNA"/>
</dbReference>
<gene>
    <name evidence="1" type="ORF">OMM_10067</name>
</gene>
<reference evidence="2" key="1">
    <citation type="submission" date="2012-11" db="EMBL/GenBank/DDBJ databases">
        <authorList>
            <person name="Lucero-Rivera Y.E."/>
            <person name="Tovar-Ramirez D."/>
        </authorList>
    </citation>
    <scope>NUCLEOTIDE SEQUENCE [LARGE SCALE GENOMIC DNA]</scope>
    <source>
        <strain evidence="2">Araruama</strain>
    </source>
</reference>
<sequence length="83" mass="9647">MLPWSDPIGTINFVKHGNLCFHEKFICSNYLNHSYSQHNNPDTKSYDEQCPKSLRFHAGIVSQMQKKRTLGVVRRTLIIAKKE</sequence>
<protein>
    <submittedName>
        <fullName evidence="1">Uncharacterized protein</fullName>
    </submittedName>
</protein>
<accession>A0A1V1P277</accession>
<name>A0A1V1P277_9BACT</name>
<organism evidence="1 2">
    <name type="scientific">Candidatus Magnetoglobus multicellularis str. Araruama</name>
    <dbReference type="NCBI Taxonomy" id="890399"/>
    <lineage>
        <taxon>Bacteria</taxon>
        <taxon>Pseudomonadati</taxon>
        <taxon>Thermodesulfobacteriota</taxon>
        <taxon>Desulfobacteria</taxon>
        <taxon>Desulfobacterales</taxon>
        <taxon>Desulfobacteraceae</taxon>
        <taxon>Candidatus Magnetoglobus</taxon>
    </lineage>
</organism>
<evidence type="ECO:0000313" key="1">
    <source>
        <dbReference type="EMBL" id="ETR68901.1"/>
    </source>
</evidence>
<dbReference type="Proteomes" id="UP000189670">
    <property type="component" value="Unassembled WGS sequence"/>
</dbReference>
<evidence type="ECO:0000313" key="2">
    <source>
        <dbReference type="Proteomes" id="UP000189670"/>
    </source>
</evidence>
<comment type="caution">
    <text evidence="1">The sequence shown here is derived from an EMBL/GenBank/DDBJ whole genome shotgun (WGS) entry which is preliminary data.</text>
</comment>